<sequence>MGVTAKSSPNAKELRNPKVIRSSFGSQPLSVHPSASSFGFGSSSRGAFVRQYLSPEHAQAMGGDNSPGAIYNMLSSISKQPLSNNSTSAKFSFGTAERIGKKGNKADRKGMMKPGPGAYKMPSSIAAQIVSTKKSAATPSFGSSTRDNQQKLFLTTDHEKIHYGRHSPGPSIYQATSCFGIQQNARNRSSPMWRMSKSSRFEYDYEKRASKLPGAGQYVAGSSVGKMVVSQKKTMPKFSFGRGTRDAKAKLFTSADHEKSQYGKHSPGPTTSVTDSSMGRQILSRRSSHNAWSFGSAVRKTFKESEVPGPGAYD</sequence>
<accession>A0AAX4P8B7</accession>
<name>A0AAX4P8B7_9CHLO</name>
<feature type="compositionally biased region" description="Basic and acidic residues" evidence="1">
    <location>
        <begin position="98"/>
        <end position="110"/>
    </location>
</feature>
<keyword evidence="3" id="KW-1185">Reference proteome</keyword>
<feature type="region of interest" description="Disordered" evidence="1">
    <location>
        <begin position="1"/>
        <end position="40"/>
    </location>
</feature>
<dbReference type="Pfam" id="PF07004">
    <property type="entry name" value="SHIPPO-rpt"/>
    <property type="match status" value="2"/>
</dbReference>
<gene>
    <name evidence="2" type="ORF">HKI87_05g38840</name>
</gene>
<keyword evidence="2" id="KW-0282">Flagellum</keyword>
<reference evidence="2 3" key="1">
    <citation type="submission" date="2024-03" db="EMBL/GenBank/DDBJ databases">
        <title>Complete genome sequence of the green alga Chloropicon roscoffensis RCC1871.</title>
        <authorList>
            <person name="Lemieux C."/>
            <person name="Pombert J.-F."/>
            <person name="Otis C."/>
            <person name="Turmel M."/>
        </authorList>
    </citation>
    <scope>NUCLEOTIDE SEQUENCE [LARGE SCALE GENOMIC DNA]</scope>
    <source>
        <strain evidence="2 3">RCC1871</strain>
    </source>
</reference>
<feature type="compositionally biased region" description="Polar residues" evidence="1">
    <location>
        <begin position="268"/>
        <end position="279"/>
    </location>
</feature>
<feature type="region of interest" description="Disordered" evidence="1">
    <location>
        <begin position="81"/>
        <end position="118"/>
    </location>
</feature>
<proteinExistence type="predicted"/>
<dbReference type="AlphaFoldDB" id="A0AAX4P8B7"/>
<keyword evidence="2" id="KW-0966">Cell projection</keyword>
<dbReference type="InterPro" id="IPR010736">
    <property type="entry name" value="SHIPPO-rpt"/>
</dbReference>
<organism evidence="2 3">
    <name type="scientific">Chloropicon roscoffensis</name>
    <dbReference type="NCBI Taxonomy" id="1461544"/>
    <lineage>
        <taxon>Eukaryota</taxon>
        <taxon>Viridiplantae</taxon>
        <taxon>Chlorophyta</taxon>
        <taxon>Chloropicophyceae</taxon>
        <taxon>Chloropicales</taxon>
        <taxon>Chloropicaceae</taxon>
        <taxon>Chloropicon</taxon>
    </lineage>
</organism>
<dbReference type="PANTHER" id="PTHR40429">
    <property type="entry name" value="FLAGELLAR ASSOCIATED PROTEIN"/>
    <property type="match status" value="1"/>
</dbReference>
<feature type="compositionally biased region" description="Polar residues" evidence="1">
    <location>
        <begin position="81"/>
        <end position="90"/>
    </location>
</feature>
<evidence type="ECO:0000313" key="2">
    <source>
        <dbReference type="EMBL" id="WZN62348.1"/>
    </source>
</evidence>
<dbReference type="PANTHER" id="PTHR40429:SF1">
    <property type="entry name" value="FLAGELLAR ASSOCIATED PROTEIN"/>
    <property type="match status" value="1"/>
</dbReference>
<feature type="compositionally biased region" description="Polar residues" evidence="1">
    <location>
        <begin position="1"/>
        <end position="10"/>
    </location>
</feature>
<dbReference type="EMBL" id="CP151505">
    <property type="protein sequence ID" value="WZN62348.1"/>
    <property type="molecule type" value="Genomic_DNA"/>
</dbReference>
<keyword evidence="2" id="KW-0969">Cilium</keyword>
<protein>
    <submittedName>
        <fullName evidence="2">Flagellar associated protein</fullName>
    </submittedName>
</protein>
<evidence type="ECO:0000256" key="1">
    <source>
        <dbReference type="SAM" id="MobiDB-lite"/>
    </source>
</evidence>
<feature type="region of interest" description="Disordered" evidence="1">
    <location>
        <begin position="254"/>
        <end position="292"/>
    </location>
</feature>
<evidence type="ECO:0000313" key="3">
    <source>
        <dbReference type="Proteomes" id="UP001472866"/>
    </source>
</evidence>
<dbReference type="Proteomes" id="UP001472866">
    <property type="component" value="Chromosome 05"/>
</dbReference>